<sequence length="147" mass="15859">MACITITRGLFSAISSSPSCNYEWNRITDYKRTAATAGPVVATGIRSLLSHQNVQDVSAMQQKFSSYLGPTSTIVVFWLLTTGCAGGIDSIVTSFGYRPLLNSSVHRKIPIIFIPTSRIGTTTLTKARTRPSGLATIRESMGTKAIQ</sequence>
<accession>A0A451BS93</accession>
<proteinExistence type="predicted"/>
<dbReference type="EMBL" id="CAADHB010000246">
    <property type="protein sequence ID" value="VFK81181.1"/>
    <property type="molecule type" value="Genomic_DNA"/>
</dbReference>
<name>A0A451BS93_9GAMM</name>
<dbReference type="AlphaFoldDB" id="A0A451BS93"/>
<reference evidence="1" key="1">
    <citation type="submission" date="2019-02" db="EMBL/GenBank/DDBJ databases">
        <authorList>
            <person name="Gruber-Vodicka R. H."/>
            <person name="Seah K. B. B."/>
        </authorList>
    </citation>
    <scope>NUCLEOTIDE SEQUENCE</scope>
    <source>
        <strain evidence="1">BECK_S127</strain>
    </source>
</reference>
<gene>
    <name evidence="1" type="ORF">BECKSD772D_GA0070982_12463</name>
</gene>
<protein>
    <submittedName>
        <fullName evidence="1">Uncharacterized protein</fullName>
    </submittedName>
</protein>
<evidence type="ECO:0000313" key="1">
    <source>
        <dbReference type="EMBL" id="VFK81181.1"/>
    </source>
</evidence>
<organism evidence="1">
    <name type="scientific">Candidatus Kentrum sp. SD</name>
    <dbReference type="NCBI Taxonomy" id="2126332"/>
    <lineage>
        <taxon>Bacteria</taxon>
        <taxon>Pseudomonadati</taxon>
        <taxon>Pseudomonadota</taxon>
        <taxon>Gammaproteobacteria</taxon>
        <taxon>Candidatus Kentrum</taxon>
    </lineage>
</organism>